<dbReference type="PANTHER" id="PTHR30011">
    <property type="entry name" value="ALKANESULFONATE MONOOXYGENASE-RELATED"/>
    <property type="match status" value="1"/>
</dbReference>
<organism evidence="6 7">
    <name type="scientific">Citricoccus parietis</name>
    <dbReference type="NCBI Taxonomy" id="592307"/>
    <lineage>
        <taxon>Bacteria</taxon>
        <taxon>Bacillati</taxon>
        <taxon>Actinomycetota</taxon>
        <taxon>Actinomycetes</taxon>
        <taxon>Micrococcales</taxon>
        <taxon>Micrococcaceae</taxon>
        <taxon>Citricoccus</taxon>
    </lineage>
</organism>
<sequence length="384" mass="40217">MTSSTSSTSSDLSRGGRGILALEVDGDGAHPAAWRVTGRAPAEVLTGERTVQAVRDAEIAGFHAVTFGDGRLAPTHGPAARLDAVQRAAYAAPATRSIGLVPVVDAVYTEPFHVATQLASLDYVSSGRAGWIVSARGLAEEGAAVGRDPVPEAELGGEAADVVAANRRLWDTWEDDAVIRDRCTGRYIDRDKVHYADVTAKRFSVKGPSIIPRPLQGQLPVWTPTQLLDRSGAGDGLRLDGGHGTDAVLVTAADLEALLAEASARSVGGLDADTVVAELTVVLDARGQTAQERWVELETWEAAPAGPARFAGTAAQLTDYLTELLSVAGGVRIHPAVLDTDAAELSHRVLPELRRAGILAPVGPGRTFRQTLGLARPASRFATA</sequence>
<dbReference type="Pfam" id="PF00296">
    <property type="entry name" value="Bac_luciferase"/>
    <property type="match status" value="1"/>
</dbReference>
<accession>A0ABV6F9H8</accession>
<proteinExistence type="predicted"/>
<evidence type="ECO:0000259" key="5">
    <source>
        <dbReference type="Pfam" id="PF00296"/>
    </source>
</evidence>
<dbReference type="SUPFAM" id="SSF51679">
    <property type="entry name" value="Bacterial luciferase-like"/>
    <property type="match status" value="1"/>
</dbReference>
<name>A0ABV6F9H8_9MICC</name>
<dbReference type="InterPro" id="IPR051260">
    <property type="entry name" value="Diverse_substr_monoxygenases"/>
</dbReference>
<evidence type="ECO:0000256" key="3">
    <source>
        <dbReference type="ARBA" id="ARBA00023002"/>
    </source>
</evidence>
<feature type="domain" description="Luciferase-like" evidence="5">
    <location>
        <begin position="44"/>
        <end position="301"/>
    </location>
</feature>
<reference evidence="6 7" key="1">
    <citation type="submission" date="2024-09" db="EMBL/GenBank/DDBJ databases">
        <authorList>
            <person name="Sun Q."/>
            <person name="Mori K."/>
        </authorList>
    </citation>
    <scope>NUCLEOTIDE SEQUENCE [LARGE SCALE GENOMIC DNA]</scope>
    <source>
        <strain evidence="6 7">CCM 7609</strain>
    </source>
</reference>
<dbReference type="Proteomes" id="UP001589766">
    <property type="component" value="Unassembled WGS sequence"/>
</dbReference>
<dbReference type="InterPro" id="IPR036661">
    <property type="entry name" value="Luciferase-like_sf"/>
</dbReference>
<keyword evidence="7" id="KW-1185">Reference proteome</keyword>
<evidence type="ECO:0000256" key="1">
    <source>
        <dbReference type="ARBA" id="ARBA00022630"/>
    </source>
</evidence>
<evidence type="ECO:0000256" key="2">
    <source>
        <dbReference type="ARBA" id="ARBA00022643"/>
    </source>
</evidence>
<dbReference type="Gene3D" id="3.20.20.30">
    <property type="entry name" value="Luciferase-like domain"/>
    <property type="match status" value="1"/>
</dbReference>
<gene>
    <name evidence="6" type="ORF">ACFFIO_16880</name>
</gene>
<evidence type="ECO:0000313" key="7">
    <source>
        <dbReference type="Proteomes" id="UP001589766"/>
    </source>
</evidence>
<keyword evidence="3" id="KW-0560">Oxidoreductase</keyword>
<evidence type="ECO:0000313" key="6">
    <source>
        <dbReference type="EMBL" id="MFC0250185.1"/>
    </source>
</evidence>
<protein>
    <submittedName>
        <fullName evidence="6">LLM class flavin-dependent oxidoreductase</fullName>
    </submittedName>
</protein>
<dbReference type="PANTHER" id="PTHR30011:SF16">
    <property type="entry name" value="C2H2 FINGER DOMAIN TRANSCRIPTION FACTOR (EUROFUNG)-RELATED"/>
    <property type="match status" value="1"/>
</dbReference>
<comment type="caution">
    <text evidence="6">The sequence shown here is derived from an EMBL/GenBank/DDBJ whole genome shotgun (WGS) entry which is preliminary data.</text>
</comment>
<keyword evidence="1" id="KW-0285">Flavoprotein</keyword>
<dbReference type="RefSeq" id="WP_260062649.1">
    <property type="nucleotide sequence ID" value="NZ_JBHLWH010000047.1"/>
</dbReference>
<dbReference type="InterPro" id="IPR011251">
    <property type="entry name" value="Luciferase-like_dom"/>
</dbReference>
<keyword evidence="2" id="KW-0288">FMN</keyword>
<evidence type="ECO:0000256" key="4">
    <source>
        <dbReference type="ARBA" id="ARBA00023033"/>
    </source>
</evidence>
<dbReference type="EMBL" id="JBHLWH010000047">
    <property type="protein sequence ID" value="MFC0250185.1"/>
    <property type="molecule type" value="Genomic_DNA"/>
</dbReference>
<keyword evidence="4" id="KW-0503">Monooxygenase</keyword>